<dbReference type="Proteomes" id="UP000324222">
    <property type="component" value="Unassembled WGS sequence"/>
</dbReference>
<evidence type="ECO:0000313" key="2">
    <source>
        <dbReference type="EMBL" id="MPC59830.1"/>
    </source>
</evidence>
<evidence type="ECO:0000313" key="3">
    <source>
        <dbReference type="Proteomes" id="UP000324222"/>
    </source>
</evidence>
<dbReference type="AlphaFoldDB" id="A0A5B7GHT1"/>
<feature type="compositionally biased region" description="Basic residues" evidence="1">
    <location>
        <begin position="34"/>
        <end position="51"/>
    </location>
</feature>
<sequence>MCQGYLFFSHFAVCPPHKQGASQPVSTDQQQHPPTKKKAPSWIHHTSHRTSHTLDLDTGGSACLTHATHYTD</sequence>
<dbReference type="EMBL" id="VSRR010016906">
    <property type="protein sequence ID" value="MPC59830.1"/>
    <property type="molecule type" value="Genomic_DNA"/>
</dbReference>
<protein>
    <submittedName>
        <fullName evidence="2">Uncharacterized protein</fullName>
    </submittedName>
</protein>
<feature type="region of interest" description="Disordered" evidence="1">
    <location>
        <begin position="17"/>
        <end position="53"/>
    </location>
</feature>
<feature type="compositionally biased region" description="Polar residues" evidence="1">
    <location>
        <begin position="20"/>
        <end position="33"/>
    </location>
</feature>
<gene>
    <name evidence="2" type="ORF">E2C01_053858</name>
</gene>
<organism evidence="2 3">
    <name type="scientific">Portunus trituberculatus</name>
    <name type="common">Swimming crab</name>
    <name type="synonym">Neptunus trituberculatus</name>
    <dbReference type="NCBI Taxonomy" id="210409"/>
    <lineage>
        <taxon>Eukaryota</taxon>
        <taxon>Metazoa</taxon>
        <taxon>Ecdysozoa</taxon>
        <taxon>Arthropoda</taxon>
        <taxon>Crustacea</taxon>
        <taxon>Multicrustacea</taxon>
        <taxon>Malacostraca</taxon>
        <taxon>Eumalacostraca</taxon>
        <taxon>Eucarida</taxon>
        <taxon>Decapoda</taxon>
        <taxon>Pleocyemata</taxon>
        <taxon>Brachyura</taxon>
        <taxon>Eubrachyura</taxon>
        <taxon>Portunoidea</taxon>
        <taxon>Portunidae</taxon>
        <taxon>Portuninae</taxon>
        <taxon>Portunus</taxon>
    </lineage>
</organism>
<accession>A0A5B7GHT1</accession>
<name>A0A5B7GHT1_PORTR</name>
<keyword evidence="3" id="KW-1185">Reference proteome</keyword>
<evidence type="ECO:0000256" key="1">
    <source>
        <dbReference type="SAM" id="MobiDB-lite"/>
    </source>
</evidence>
<proteinExistence type="predicted"/>
<reference evidence="2 3" key="1">
    <citation type="submission" date="2019-05" db="EMBL/GenBank/DDBJ databases">
        <title>Another draft genome of Portunus trituberculatus and its Hox gene families provides insights of decapod evolution.</title>
        <authorList>
            <person name="Jeong J.-H."/>
            <person name="Song I."/>
            <person name="Kim S."/>
            <person name="Choi T."/>
            <person name="Kim D."/>
            <person name="Ryu S."/>
            <person name="Kim W."/>
        </authorList>
    </citation>
    <scope>NUCLEOTIDE SEQUENCE [LARGE SCALE GENOMIC DNA]</scope>
    <source>
        <tissue evidence="2">Muscle</tissue>
    </source>
</reference>
<comment type="caution">
    <text evidence="2">The sequence shown here is derived from an EMBL/GenBank/DDBJ whole genome shotgun (WGS) entry which is preliminary data.</text>
</comment>